<sequence length="344" mass="38922">MSSPDVPTFKDQAEVLAAETTQIFKDNPRFRFVSLIGYGTCGAVFRMRYRDPEQVCEDFIVKRSFDDPEAKQGLQTEANLLKRYRACTHIVNILDIPNNPLNTAAGIDQDSWMALEWLTGGTVGTFLNNAIRKMVGRPIPNRILWRFFLCMMRGCVAISYPDHDERIPGRDVEPSGLVHNDLHIDNIILGDFLTEILAEHEITPIVKIIDFGSAGQMTRNNHHQEVQDRRSMAMIMEKLITQYGRLGTRPRGVTRPDIEFNGETFRCIAPSLVPPPAGVDPELCLIVCALMAEDSRKCPSLPYVLRRAQEEVANPSAFYRDRPEEQDDAIKQLCHEIIHDAPTS</sequence>
<evidence type="ECO:0000313" key="2">
    <source>
        <dbReference type="Proteomes" id="UP001497680"/>
    </source>
</evidence>
<name>A0ACC0CU55_9PEZI</name>
<protein>
    <submittedName>
        <fullName evidence="1">Kinase-like domain-containing protein</fullName>
    </submittedName>
</protein>
<accession>A0ACC0CU55</accession>
<dbReference type="Proteomes" id="UP001497680">
    <property type="component" value="Unassembled WGS sequence"/>
</dbReference>
<proteinExistence type="predicted"/>
<reference evidence="1 2" key="1">
    <citation type="journal article" date="2022" name="New Phytol.">
        <title>Ecological generalism drives hyperdiversity of secondary metabolite gene clusters in xylarialean endophytes.</title>
        <authorList>
            <person name="Franco M.E.E."/>
            <person name="Wisecaver J.H."/>
            <person name="Arnold A.E."/>
            <person name="Ju Y.M."/>
            <person name="Slot J.C."/>
            <person name="Ahrendt S."/>
            <person name="Moore L.P."/>
            <person name="Eastman K.E."/>
            <person name="Scott K."/>
            <person name="Konkel Z."/>
            <person name="Mondo S.J."/>
            <person name="Kuo A."/>
            <person name="Hayes R.D."/>
            <person name="Haridas S."/>
            <person name="Andreopoulos B."/>
            <person name="Riley R."/>
            <person name="LaButti K."/>
            <person name="Pangilinan J."/>
            <person name="Lipzen A."/>
            <person name="Amirebrahimi M."/>
            <person name="Yan J."/>
            <person name="Adam C."/>
            <person name="Keymanesh K."/>
            <person name="Ng V."/>
            <person name="Louie K."/>
            <person name="Northen T."/>
            <person name="Drula E."/>
            <person name="Henrissat B."/>
            <person name="Hsieh H.M."/>
            <person name="Youens-Clark K."/>
            <person name="Lutzoni F."/>
            <person name="Miadlikowska J."/>
            <person name="Eastwood D.C."/>
            <person name="Hamelin R.C."/>
            <person name="Grigoriev I.V."/>
            <person name="U'Ren J.M."/>
        </authorList>
    </citation>
    <scope>NUCLEOTIDE SEQUENCE [LARGE SCALE GENOMIC DNA]</scope>
    <source>
        <strain evidence="1 2">ER1909</strain>
    </source>
</reference>
<keyword evidence="2" id="KW-1185">Reference proteome</keyword>
<organism evidence="1 2">
    <name type="scientific">Hypoxylon rubiginosum</name>
    <dbReference type="NCBI Taxonomy" id="110542"/>
    <lineage>
        <taxon>Eukaryota</taxon>
        <taxon>Fungi</taxon>
        <taxon>Dikarya</taxon>
        <taxon>Ascomycota</taxon>
        <taxon>Pezizomycotina</taxon>
        <taxon>Sordariomycetes</taxon>
        <taxon>Xylariomycetidae</taxon>
        <taxon>Xylariales</taxon>
        <taxon>Hypoxylaceae</taxon>
        <taxon>Hypoxylon</taxon>
    </lineage>
</organism>
<gene>
    <name evidence="1" type="ORF">F4821DRAFT_280465</name>
</gene>
<comment type="caution">
    <text evidence="1">The sequence shown here is derived from an EMBL/GenBank/DDBJ whole genome shotgun (WGS) entry which is preliminary data.</text>
</comment>
<evidence type="ECO:0000313" key="1">
    <source>
        <dbReference type="EMBL" id="KAI6083959.1"/>
    </source>
</evidence>
<dbReference type="EMBL" id="MU394344">
    <property type="protein sequence ID" value="KAI6083959.1"/>
    <property type="molecule type" value="Genomic_DNA"/>
</dbReference>